<dbReference type="Proteomes" id="UP000642993">
    <property type="component" value="Unassembled WGS sequence"/>
</dbReference>
<reference evidence="1" key="1">
    <citation type="submission" date="2020-09" db="EMBL/GenBank/DDBJ databases">
        <title>Hoyosella lacisalsi sp. nov., a halotolerant actinobacterium isolated from soil of Lake Gudzhirganskoe.</title>
        <authorList>
            <person name="Yang Q."/>
            <person name="Guo P.Y."/>
            <person name="Liu S.W."/>
            <person name="Li F.N."/>
            <person name="Sun C.H."/>
        </authorList>
    </citation>
    <scope>NUCLEOTIDE SEQUENCE</scope>
    <source>
        <strain evidence="1">G463</strain>
    </source>
</reference>
<proteinExistence type="predicted"/>
<evidence type="ECO:0000313" key="2">
    <source>
        <dbReference type="Proteomes" id="UP000642993"/>
    </source>
</evidence>
<keyword evidence="2" id="KW-1185">Reference proteome</keyword>
<evidence type="ECO:0000313" key="1">
    <source>
        <dbReference type="EMBL" id="MBD8505757.1"/>
    </source>
</evidence>
<protein>
    <submittedName>
        <fullName evidence="1">Uncharacterized protein</fullName>
    </submittedName>
</protein>
<gene>
    <name evidence="1" type="ORF">HT102_04570</name>
</gene>
<sequence>MNCLNRALLLVEASVVAGNAFLGAADPFASGQVTEAIDTTGGVQAISLAECTTSGSADPARQRVTQVFPRDATLTGVTGQFVLGVRASAAGLTLLNTVALDAAVSLDFD</sequence>
<dbReference type="RefSeq" id="WP_192038224.1">
    <property type="nucleotide sequence ID" value="NZ_JACYWE010000002.1"/>
</dbReference>
<accession>A0A927JBS1</accession>
<dbReference type="AlphaFoldDB" id="A0A927JBS1"/>
<comment type="caution">
    <text evidence="1">The sequence shown here is derived from an EMBL/GenBank/DDBJ whole genome shotgun (WGS) entry which is preliminary data.</text>
</comment>
<organism evidence="1 2">
    <name type="scientific">Lolliginicoccus lacisalsi</name>
    <dbReference type="NCBI Taxonomy" id="2742202"/>
    <lineage>
        <taxon>Bacteria</taxon>
        <taxon>Bacillati</taxon>
        <taxon>Actinomycetota</taxon>
        <taxon>Actinomycetes</taxon>
        <taxon>Mycobacteriales</taxon>
        <taxon>Hoyosellaceae</taxon>
        <taxon>Lolliginicoccus</taxon>
    </lineage>
</organism>
<name>A0A927JBS1_9ACTN</name>
<dbReference type="EMBL" id="JACYWE010000002">
    <property type="protein sequence ID" value="MBD8505757.1"/>
    <property type="molecule type" value="Genomic_DNA"/>
</dbReference>